<protein>
    <submittedName>
        <fullName evidence="2">Uncharacterized protein</fullName>
    </submittedName>
</protein>
<sequence length="193" mass="21530">MATTTRMSNVVVKNGASTRSRTCRDYTKTIKRALELLLLELYRIDARCKAMDRKELISSSRRTTSAEKNPQQSGEVSAMTVTEETSCSWIAGELAFGQTQDLHLGAVAERIRKRSRETQTHQNFPYLRAHLERLKLARAKEATGPPSYQSKARKSPALPEAEQARADFSTRVTETLLLARKLNCTDANNASAA</sequence>
<accession>A0ABQ7LDF3</accession>
<dbReference type="EMBL" id="JADBGQ010000008">
    <property type="protein sequence ID" value="KAG5383518.1"/>
    <property type="molecule type" value="Genomic_DNA"/>
</dbReference>
<organism evidence="2 3">
    <name type="scientific">Brassica rapa subsp. trilocularis</name>
    <dbReference type="NCBI Taxonomy" id="1813537"/>
    <lineage>
        <taxon>Eukaryota</taxon>
        <taxon>Viridiplantae</taxon>
        <taxon>Streptophyta</taxon>
        <taxon>Embryophyta</taxon>
        <taxon>Tracheophyta</taxon>
        <taxon>Spermatophyta</taxon>
        <taxon>Magnoliopsida</taxon>
        <taxon>eudicotyledons</taxon>
        <taxon>Gunneridae</taxon>
        <taxon>Pentapetalae</taxon>
        <taxon>rosids</taxon>
        <taxon>malvids</taxon>
        <taxon>Brassicales</taxon>
        <taxon>Brassicaceae</taxon>
        <taxon>Brassiceae</taxon>
        <taxon>Brassica</taxon>
    </lineage>
</organism>
<feature type="region of interest" description="Disordered" evidence="1">
    <location>
        <begin position="58"/>
        <end position="78"/>
    </location>
</feature>
<dbReference type="Proteomes" id="UP000823674">
    <property type="component" value="Chromosome A09"/>
</dbReference>
<evidence type="ECO:0000313" key="3">
    <source>
        <dbReference type="Proteomes" id="UP000823674"/>
    </source>
</evidence>
<feature type="region of interest" description="Disordered" evidence="1">
    <location>
        <begin position="141"/>
        <end position="166"/>
    </location>
</feature>
<proteinExistence type="predicted"/>
<gene>
    <name evidence="2" type="primary">A09g504840.1_BraROA</name>
    <name evidence="2" type="ORF">IGI04_034988</name>
</gene>
<evidence type="ECO:0000256" key="1">
    <source>
        <dbReference type="SAM" id="MobiDB-lite"/>
    </source>
</evidence>
<evidence type="ECO:0000313" key="2">
    <source>
        <dbReference type="EMBL" id="KAG5383518.1"/>
    </source>
</evidence>
<reference evidence="2 3" key="1">
    <citation type="submission" date="2021-03" db="EMBL/GenBank/DDBJ databases">
        <authorList>
            <person name="King G.J."/>
            <person name="Bancroft I."/>
            <person name="Baten A."/>
            <person name="Bloomfield J."/>
            <person name="Borpatragohain P."/>
            <person name="He Z."/>
            <person name="Irish N."/>
            <person name="Irwin J."/>
            <person name="Liu K."/>
            <person name="Mauleon R.P."/>
            <person name="Moore J."/>
            <person name="Morris R."/>
            <person name="Ostergaard L."/>
            <person name="Wang B."/>
            <person name="Wells R."/>
        </authorList>
    </citation>
    <scope>NUCLEOTIDE SEQUENCE [LARGE SCALE GENOMIC DNA]</scope>
    <source>
        <strain evidence="2">R-o-18</strain>
        <tissue evidence="2">Leaf</tissue>
    </source>
</reference>
<name>A0ABQ7LDF3_BRACM</name>
<comment type="caution">
    <text evidence="2">The sequence shown here is derived from an EMBL/GenBank/DDBJ whole genome shotgun (WGS) entry which is preliminary data.</text>
</comment>
<keyword evidence="3" id="KW-1185">Reference proteome</keyword>